<dbReference type="InterPro" id="IPR010031">
    <property type="entry name" value="FAD_lactone_oxidase-like"/>
</dbReference>
<proteinExistence type="predicted"/>
<feature type="domain" description="FAD-binding PCMH-type" evidence="2">
    <location>
        <begin position="56"/>
        <end position="231"/>
    </location>
</feature>
<dbReference type="InterPro" id="IPR016169">
    <property type="entry name" value="FAD-bd_PCMH_sub2"/>
</dbReference>
<dbReference type="AlphaFoldDB" id="A0A8S4Q2N4"/>
<dbReference type="Gene3D" id="3.30.465.10">
    <property type="match status" value="1"/>
</dbReference>
<evidence type="ECO:0000259" key="2">
    <source>
        <dbReference type="PROSITE" id="PS51387"/>
    </source>
</evidence>
<dbReference type="GO" id="GO:0016899">
    <property type="term" value="F:oxidoreductase activity, acting on the CH-OH group of donors, oxygen as acceptor"/>
    <property type="evidence" value="ECO:0007669"/>
    <property type="project" value="InterPro"/>
</dbReference>
<feature type="signal peptide" evidence="1">
    <location>
        <begin position="1"/>
        <end position="22"/>
    </location>
</feature>
<evidence type="ECO:0000313" key="3">
    <source>
        <dbReference type="EMBL" id="CAH1799910.1"/>
    </source>
</evidence>
<dbReference type="InterPro" id="IPR006094">
    <property type="entry name" value="Oxid_FAD_bind_N"/>
</dbReference>
<name>A0A8S4Q2N4_OWEFU</name>
<feature type="chain" id="PRO_5035922500" description="FAD-binding PCMH-type domain-containing protein" evidence="1">
    <location>
        <begin position="23"/>
        <end position="527"/>
    </location>
</feature>
<dbReference type="InterPro" id="IPR016166">
    <property type="entry name" value="FAD-bd_PCMH"/>
</dbReference>
<gene>
    <name evidence="3" type="ORF">OFUS_LOCUS23867</name>
</gene>
<dbReference type="Proteomes" id="UP000749559">
    <property type="component" value="Unassembled WGS sequence"/>
</dbReference>
<dbReference type="SUPFAM" id="SSF56176">
    <property type="entry name" value="FAD-binding/transporter-associated domain-like"/>
    <property type="match status" value="1"/>
</dbReference>
<dbReference type="EMBL" id="CAIIXF020000011">
    <property type="protein sequence ID" value="CAH1799910.1"/>
    <property type="molecule type" value="Genomic_DNA"/>
</dbReference>
<protein>
    <recommendedName>
        <fullName evidence="2">FAD-binding PCMH-type domain-containing protein</fullName>
    </recommendedName>
</protein>
<keyword evidence="1" id="KW-0732">Signal</keyword>
<accession>A0A8S4Q2N4</accession>
<keyword evidence="4" id="KW-1185">Reference proteome</keyword>
<dbReference type="OrthoDB" id="610608at2759"/>
<comment type="caution">
    <text evidence="3">The sequence shown here is derived from an EMBL/GenBank/DDBJ whole genome shotgun (WGS) entry which is preliminary data.</text>
</comment>
<dbReference type="InterPro" id="IPR036318">
    <property type="entry name" value="FAD-bd_PCMH-like_sf"/>
</dbReference>
<dbReference type="PROSITE" id="PS51387">
    <property type="entry name" value="FAD_PCMH"/>
    <property type="match status" value="1"/>
</dbReference>
<dbReference type="Pfam" id="PF01565">
    <property type="entry name" value="FAD_binding_4"/>
    <property type="match status" value="1"/>
</dbReference>
<evidence type="ECO:0000256" key="1">
    <source>
        <dbReference type="SAM" id="SignalP"/>
    </source>
</evidence>
<dbReference type="PANTHER" id="PTHR43762:SF1">
    <property type="entry name" value="D-ARABINONO-1,4-LACTONE OXIDASE"/>
    <property type="match status" value="1"/>
</dbReference>
<dbReference type="GO" id="GO:0071949">
    <property type="term" value="F:FAD binding"/>
    <property type="evidence" value="ECO:0007669"/>
    <property type="project" value="InterPro"/>
</dbReference>
<sequence length="527" mass="58767">MSSNYRVILTIIQVLLIRVAIATTSGCPNLASHRKALEGKLGSTVQIKIFNDFSGRKSYNVLWAKPTSVRQISKLVKQAKKLGLTVRTVGRGHSWSPLHPDPCQIGVSLSDLKGEKYSLDAENNRLTVLSSENVEQIMQWAANKNVTLGPMPLRVLDASFPGIIGTGSHSSNINASPIANDVVGLELVDGKGRVRKFSDNDEEDKEVIDACRVHLGLCGIIYKTTIKVIPDFKLKFSSGVIPVRKLLDTTNRKDLVMNNWGVVMIMPLTFAGATQAEKDAMNADPLRRIPQSYDIRNENFFVRIWSEVDQNTPIQDPQPDSITLADGSSYSTTSVIKPFSSGIYNGAFSIEPIGCVRPRSSISFAQPESDDFLASSATLENGLNVLERIFKDIGFYPRLFGANIIRWMKHDDRCLLCHTNIANANKKVMFYDASTNFDGCNNFLINNTDRIRLQEFETEFGAGVMKNNSQSLPHWAKHNPYVPGMTDLFRSNLNENLASFLNVRAKYKLDKKNVFVNCHLRDIFTLV</sequence>
<organism evidence="3 4">
    <name type="scientific">Owenia fusiformis</name>
    <name type="common">Polychaete worm</name>
    <dbReference type="NCBI Taxonomy" id="6347"/>
    <lineage>
        <taxon>Eukaryota</taxon>
        <taxon>Metazoa</taxon>
        <taxon>Spiralia</taxon>
        <taxon>Lophotrochozoa</taxon>
        <taxon>Annelida</taxon>
        <taxon>Polychaeta</taxon>
        <taxon>Sedentaria</taxon>
        <taxon>Canalipalpata</taxon>
        <taxon>Sabellida</taxon>
        <taxon>Oweniida</taxon>
        <taxon>Oweniidae</taxon>
        <taxon>Owenia</taxon>
    </lineage>
</organism>
<dbReference type="Gene3D" id="3.30.43.10">
    <property type="entry name" value="Uridine Diphospho-n-acetylenolpyruvylglucosamine Reductase, domain 2"/>
    <property type="match status" value="1"/>
</dbReference>
<dbReference type="InterPro" id="IPR016167">
    <property type="entry name" value="FAD-bd_PCMH_sub1"/>
</dbReference>
<reference evidence="3" key="1">
    <citation type="submission" date="2022-03" db="EMBL/GenBank/DDBJ databases">
        <authorList>
            <person name="Martin C."/>
        </authorList>
    </citation>
    <scope>NUCLEOTIDE SEQUENCE</scope>
</reference>
<evidence type="ECO:0000313" key="4">
    <source>
        <dbReference type="Proteomes" id="UP000749559"/>
    </source>
</evidence>
<dbReference type="PANTHER" id="PTHR43762">
    <property type="entry name" value="L-GULONOLACTONE OXIDASE"/>
    <property type="match status" value="1"/>
</dbReference>